<keyword evidence="2" id="KW-0677">Repeat</keyword>
<feature type="transmembrane region" description="Helical" evidence="7">
    <location>
        <begin position="674"/>
        <end position="694"/>
    </location>
</feature>
<keyword evidence="7" id="KW-0812">Transmembrane</keyword>
<evidence type="ECO:0000256" key="7">
    <source>
        <dbReference type="SAM" id="Phobius"/>
    </source>
</evidence>
<evidence type="ECO:0000256" key="3">
    <source>
        <dbReference type="ARBA" id="ARBA00023015"/>
    </source>
</evidence>
<evidence type="ECO:0000259" key="9">
    <source>
        <dbReference type="PROSITE" id="PS51294"/>
    </source>
</evidence>
<organism evidence="10 11">
    <name type="scientific">Trapa incisa</name>
    <dbReference type="NCBI Taxonomy" id="236973"/>
    <lineage>
        <taxon>Eukaryota</taxon>
        <taxon>Viridiplantae</taxon>
        <taxon>Streptophyta</taxon>
        <taxon>Embryophyta</taxon>
        <taxon>Tracheophyta</taxon>
        <taxon>Spermatophyta</taxon>
        <taxon>Magnoliopsida</taxon>
        <taxon>eudicotyledons</taxon>
        <taxon>Gunneridae</taxon>
        <taxon>Pentapetalae</taxon>
        <taxon>rosids</taxon>
        <taxon>malvids</taxon>
        <taxon>Myrtales</taxon>
        <taxon>Lythraceae</taxon>
        <taxon>Trapa</taxon>
    </lineage>
</organism>
<accession>A0AAN7KR25</accession>
<dbReference type="FunFam" id="1.10.10.60:FF:000381">
    <property type="entry name" value="Transcription factor MYB119"/>
    <property type="match status" value="1"/>
</dbReference>
<dbReference type="FunFam" id="1.10.10.60:FF:000010">
    <property type="entry name" value="Transcriptional activator Myb isoform A"/>
    <property type="match status" value="1"/>
</dbReference>
<keyword evidence="6" id="KW-0539">Nucleus</keyword>
<proteinExistence type="predicted"/>
<evidence type="ECO:0000256" key="6">
    <source>
        <dbReference type="ARBA" id="ARBA00023242"/>
    </source>
</evidence>
<feature type="transmembrane region" description="Helical" evidence="7">
    <location>
        <begin position="495"/>
        <end position="515"/>
    </location>
</feature>
<sequence length="713" mass="81032">MENTSKLIDDLAFSQSLLPFTYYDYQMEQNPLYPEIYPDYSAVNSIAELDFYEGQPGAETYDVGYENGGIMDGFRATGYLDNFVKMKSVTTATTVNNEVSLASTGTDYWNQGITGNNRQKSHRSRKKPHVIKGQWTIEEDRLLVRLVDQLGLKKWSQIAQALPGRIGKQCRERWHNHLRPDIKKDIWSEEEDKTLIGAHRELGNKWAEIAKRLPGRTENSIKNHWNATKRRQYSKRKCRTKHPRGTLLQDYIKSLNLADPRKAPRGCKRQTAEKSTESEDGAGCMLVANCGLEDGGVRMEDELAEMATELPFDEEELFQLNSLLGMDVGSESEKMEVEERMMNQLVNVEDMAGGGGGGLADEADLMEMICQGSNEDSYVPVTSGNSTLASYWLNWRVLLCALWILISAAFSLFLIWSYEGAGKSKTHTTGGDGTGEEEAAARTLYQDETWRPCFRGIHPGWLLAFRVVAFSLLLAMLIITTFVDGGSIFYYYTQWAFTLVTIYFGLGSLVSMYGCHEYQCRLPRDKMDTMEIGLEQGSHSAYELASGSNTFNKEATSREGSKMADTWGYMFQIIFQMSAGAVLLTDCVFWFIIAPFLAINNYGLSILEINMHSINVVLLIGDAAMNCLPFPMFRIGYFIMWTVIYVIFQWIFHACVNIWWPYPFLDLASSLAPLWYIAVALMHFPCYGMFALVIKLKHFLLSRWFPQSYHCPR</sequence>
<gene>
    <name evidence="10" type="ORF">SAY87_003226</name>
</gene>
<evidence type="ECO:0000313" key="11">
    <source>
        <dbReference type="Proteomes" id="UP001345219"/>
    </source>
</evidence>
<dbReference type="InterPro" id="IPR017930">
    <property type="entry name" value="Myb_dom"/>
</dbReference>
<dbReference type="CDD" id="cd00167">
    <property type="entry name" value="SANT"/>
    <property type="match status" value="2"/>
</dbReference>
<dbReference type="InterPro" id="IPR001005">
    <property type="entry name" value="SANT/Myb"/>
</dbReference>
<keyword evidence="4" id="KW-0238">DNA-binding</keyword>
<keyword evidence="7" id="KW-1133">Transmembrane helix</keyword>
<dbReference type="GO" id="GO:0005634">
    <property type="term" value="C:nucleus"/>
    <property type="evidence" value="ECO:0007669"/>
    <property type="project" value="UniProtKB-SubCell"/>
</dbReference>
<keyword evidence="5" id="KW-0804">Transcription</keyword>
<protein>
    <submittedName>
        <fullName evidence="10">Uncharacterized protein</fullName>
    </submittedName>
</protein>
<evidence type="ECO:0000256" key="2">
    <source>
        <dbReference type="ARBA" id="ARBA00022737"/>
    </source>
</evidence>
<evidence type="ECO:0000259" key="8">
    <source>
        <dbReference type="PROSITE" id="PS50090"/>
    </source>
</evidence>
<feature type="domain" description="HTH myb-type" evidence="9">
    <location>
        <begin position="183"/>
        <end position="233"/>
    </location>
</feature>
<dbReference type="SUPFAM" id="SSF46689">
    <property type="entry name" value="Homeodomain-like"/>
    <property type="match status" value="1"/>
</dbReference>
<evidence type="ECO:0000256" key="4">
    <source>
        <dbReference type="ARBA" id="ARBA00023125"/>
    </source>
</evidence>
<dbReference type="InterPro" id="IPR009057">
    <property type="entry name" value="Homeodomain-like_sf"/>
</dbReference>
<dbReference type="PANTHER" id="PTHR12242">
    <property type="entry name" value="OS02G0130600 PROTEIN-RELATED"/>
    <property type="match status" value="1"/>
</dbReference>
<feature type="domain" description="Myb-like" evidence="8">
    <location>
        <begin position="179"/>
        <end position="229"/>
    </location>
</feature>
<keyword evidence="7" id="KW-0472">Membrane</keyword>
<feature type="transmembrane region" description="Helical" evidence="7">
    <location>
        <begin position="609"/>
        <end position="628"/>
    </location>
</feature>
<dbReference type="PROSITE" id="PS51294">
    <property type="entry name" value="HTH_MYB"/>
    <property type="match status" value="2"/>
</dbReference>
<comment type="subcellular location">
    <subcellularLocation>
        <location evidence="1">Nucleus</location>
    </subcellularLocation>
</comment>
<comment type="caution">
    <text evidence="10">The sequence shown here is derived from an EMBL/GenBank/DDBJ whole genome shotgun (WGS) entry which is preliminary data.</text>
</comment>
<dbReference type="SMART" id="SM00717">
    <property type="entry name" value="SANT"/>
    <property type="match status" value="2"/>
</dbReference>
<feature type="transmembrane region" description="Helical" evidence="7">
    <location>
        <begin position="461"/>
        <end position="483"/>
    </location>
</feature>
<evidence type="ECO:0000313" key="10">
    <source>
        <dbReference type="EMBL" id="KAK4768085.1"/>
    </source>
</evidence>
<dbReference type="AlphaFoldDB" id="A0AAN7KR25"/>
<feature type="transmembrane region" description="Helical" evidence="7">
    <location>
        <begin position="395"/>
        <end position="416"/>
    </location>
</feature>
<dbReference type="GO" id="GO:0016020">
    <property type="term" value="C:membrane"/>
    <property type="evidence" value="ECO:0007669"/>
    <property type="project" value="TreeGrafter"/>
</dbReference>
<keyword evidence="3" id="KW-0805">Transcription regulation</keyword>
<dbReference type="Proteomes" id="UP001345219">
    <property type="component" value="Chromosome 3"/>
</dbReference>
<dbReference type="PROSITE" id="PS50090">
    <property type="entry name" value="MYB_LIKE"/>
    <property type="match status" value="2"/>
</dbReference>
<reference evidence="10 11" key="1">
    <citation type="journal article" date="2023" name="Hortic Res">
        <title>Pangenome of water caltrop reveals structural variations and asymmetric subgenome divergence after allopolyploidization.</title>
        <authorList>
            <person name="Zhang X."/>
            <person name="Chen Y."/>
            <person name="Wang L."/>
            <person name="Yuan Y."/>
            <person name="Fang M."/>
            <person name="Shi L."/>
            <person name="Lu R."/>
            <person name="Comes H.P."/>
            <person name="Ma Y."/>
            <person name="Chen Y."/>
            <person name="Huang G."/>
            <person name="Zhou Y."/>
            <person name="Zheng Z."/>
            <person name="Qiu Y."/>
        </authorList>
    </citation>
    <scope>NUCLEOTIDE SEQUENCE [LARGE SCALE GENOMIC DNA]</scope>
    <source>
        <tissue evidence="10">Roots</tissue>
    </source>
</reference>
<feature type="transmembrane region" description="Helical" evidence="7">
    <location>
        <begin position="573"/>
        <end position="597"/>
    </location>
</feature>
<feature type="domain" description="Myb-like" evidence="8">
    <location>
        <begin position="127"/>
        <end position="178"/>
    </location>
</feature>
<keyword evidence="11" id="KW-1185">Reference proteome</keyword>
<name>A0AAN7KR25_9MYRT</name>
<feature type="domain" description="HTH myb-type" evidence="9">
    <location>
        <begin position="127"/>
        <end position="182"/>
    </location>
</feature>
<evidence type="ECO:0000256" key="1">
    <source>
        <dbReference type="ARBA" id="ARBA00004123"/>
    </source>
</evidence>
<dbReference type="GO" id="GO:0003677">
    <property type="term" value="F:DNA binding"/>
    <property type="evidence" value="ECO:0007669"/>
    <property type="project" value="UniProtKB-KW"/>
</dbReference>
<dbReference type="EMBL" id="JAXIOK010000006">
    <property type="protein sequence ID" value="KAK4768085.1"/>
    <property type="molecule type" value="Genomic_DNA"/>
</dbReference>
<dbReference type="Gene3D" id="1.10.10.60">
    <property type="entry name" value="Homeodomain-like"/>
    <property type="match status" value="2"/>
</dbReference>
<feature type="transmembrane region" description="Helical" evidence="7">
    <location>
        <begin position="635"/>
        <end position="662"/>
    </location>
</feature>
<dbReference type="PANTHER" id="PTHR12242:SF22">
    <property type="entry name" value="OS02G0130600 PROTEIN"/>
    <property type="match status" value="1"/>
</dbReference>
<evidence type="ECO:0000256" key="5">
    <source>
        <dbReference type="ARBA" id="ARBA00023163"/>
    </source>
</evidence>
<dbReference type="Pfam" id="PF13921">
    <property type="entry name" value="Myb_DNA-bind_6"/>
    <property type="match status" value="1"/>
</dbReference>